<proteinExistence type="predicted"/>
<feature type="transmembrane region" description="Helical" evidence="1">
    <location>
        <begin position="205"/>
        <end position="229"/>
    </location>
</feature>
<organism evidence="4 5">
    <name type="scientific">Dictyostelium purpureum</name>
    <name type="common">Slime mold</name>
    <dbReference type="NCBI Taxonomy" id="5786"/>
    <lineage>
        <taxon>Eukaryota</taxon>
        <taxon>Amoebozoa</taxon>
        <taxon>Evosea</taxon>
        <taxon>Eumycetozoa</taxon>
        <taxon>Dictyostelia</taxon>
        <taxon>Dictyosteliales</taxon>
        <taxon>Dictyosteliaceae</taxon>
        <taxon>Dictyostelium</taxon>
    </lineage>
</organism>
<dbReference type="FunCoup" id="F0ZYZ7">
    <property type="interactions" value="1"/>
</dbReference>
<dbReference type="GO" id="GO:0019236">
    <property type="term" value="P:response to pheromone"/>
    <property type="evidence" value="ECO:0007669"/>
    <property type="project" value="InterPro"/>
</dbReference>
<protein>
    <recommendedName>
        <fullName evidence="3">GPR180/TMEM145 transmembrane domain-containing protein</fullName>
    </recommendedName>
</protein>
<dbReference type="KEGG" id="dpp:DICPUDRAFT_157379"/>
<evidence type="ECO:0000256" key="2">
    <source>
        <dbReference type="SAM" id="SignalP"/>
    </source>
</evidence>
<dbReference type="InterPro" id="IPR047831">
    <property type="entry name" value="GPR180/TMEM145"/>
</dbReference>
<evidence type="ECO:0000313" key="5">
    <source>
        <dbReference type="Proteomes" id="UP000001064"/>
    </source>
</evidence>
<keyword evidence="1" id="KW-0812">Transmembrane</keyword>
<dbReference type="Proteomes" id="UP000001064">
    <property type="component" value="Unassembled WGS sequence"/>
</dbReference>
<keyword evidence="1" id="KW-1133">Transmembrane helix</keyword>
<dbReference type="Pfam" id="PF10192">
    <property type="entry name" value="GPR180-TMEM145_TM"/>
    <property type="match status" value="1"/>
</dbReference>
<keyword evidence="5" id="KW-1185">Reference proteome</keyword>
<feature type="transmembrane region" description="Helical" evidence="1">
    <location>
        <begin position="241"/>
        <end position="266"/>
    </location>
</feature>
<dbReference type="RefSeq" id="XP_003292645.1">
    <property type="nucleotide sequence ID" value="XM_003292597.1"/>
</dbReference>
<name>F0ZYZ7_DICPU</name>
<dbReference type="InterPro" id="IPR019336">
    <property type="entry name" value="GPR180/TMEM145_TM"/>
</dbReference>
<dbReference type="PANTHER" id="PTHR23252">
    <property type="entry name" value="INTIMAL THICKNESS RECEPTOR-RELATED"/>
    <property type="match status" value="1"/>
</dbReference>
<dbReference type="GeneID" id="10508596"/>
<feature type="transmembrane region" description="Helical" evidence="1">
    <location>
        <begin position="174"/>
        <end position="193"/>
    </location>
</feature>
<dbReference type="EMBL" id="GL871297">
    <property type="protein sequence ID" value="EGC30831.1"/>
    <property type="molecule type" value="Genomic_DNA"/>
</dbReference>
<feature type="transmembrane region" description="Helical" evidence="1">
    <location>
        <begin position="381"/>
        <end position="403"/>
    </location>
</feature>
<dbReference type="OMA" id="VWFLAKP"/>
<keyword evidence="1" id="KW-0472">Membrane</keyword>
<accession>F0ZYZ7</accession>
<dbReference type="VEuPathDB" id="AmoebaDB:DICPUDRAFT_157379"/>
<keyword evidence="2" id="KW-0732">Signal</keyword>
<dbReference type="GO" id="GO:0007186">
    <property type="term" value="P:G protein-coupled receptor signaling pathway"/>
    <property type="evidence" value="ECO:0007669"/>
    <property type="project" value="InterPro"/>
</dbReference>
<feature type="transmembrane region" description="Helical" evidence="1">
    <location>
        <begin position="350"/>
        <end position="375"/>
    </location>
</feature>
<sequence>MKLLILLLISLLINGALSINYSGKYFKPTEFRFLARFGFSSEGGTMELQRFQSNYNTTKILLYSDGNKYFDKIVNDFGKNKMRCVDKINMADYEYSLPDPVGKPNENRHIYDIKPISQQRDRVWVVAIADCSSQFSHSYKPAYKSYYTFELSNNGDKFDKELSVEQQSIPQAHIFFFLLFTIFLAISIVYTVVLSRKGLQNKVPLFFSIILVVFLVSLGLFIANWAHIIKFRKYEKKFLNLFGNIFMILGNGLFVALILMIGQGWTTSIYYGTIIKKVVNAFVVSALVIVGWALYIVFAYKSPEQNNYIYFMDTCGGYVLAVFYVVIIIYFCWTNLIIRTKQNDEVKKNFILTFTIIFAFWLISHPLVVIVAHFMDPWVKYKVIALLNLAINTIFFIILLILFRPTNENPIVAVIETDKKLGDRPMEIKEDGAGENKVNDLNILQ</sequence>
<feature type="transmembrane region" description="Helical" evidence="1">
    <location>
        <begin position="318"/>
        <end position="338"/>
    </location>
</feature>
<evidence type="ECO:0000313" key="4">
    <source>
        <dbReference type="EMBL" id="EGC30831.1"/>
    </source>
</evidence>
<dbReference type="AlphaFoldDB" id="F0ZYZ7"/>
<evidence type="ECO:0000256" key="1">
    <source>
        <dbReference type="SAM" id="Phobius"/>
    </source>
</evidence>
<feature type="signal peptide" evidence="2">
    <location>
        <begin position="1"/>
        <end position="18"/>
    </location>
</feature>
<dbReference type="OrthoDB" id="18589at2759"/>
<dbReference type="eggNOG" id="KOG4290">
    <property type="taxonomic scope" value="Eukaryota"/>
</dbReference>
<feature type="chain" id="PRO_5003265496" description="GPR180/TMEM145 transmembrane domain-containing protein" evidence="2">
    <location>
        <begin position="19"/>
        <end position="445"/>
    </location>
</feature>
<evidence type="ECO:0000259" key="3">
    <source>
        <dbReference type="Pfam" id="PF10192"/>
    </source>
</evidence>
<dbReference type="STRING" id="5786.F0ZYZ7"/>
<gene>
    <name evidence="4" type="ORF">DICPUDRAFT_157379</name>
</gene>
<reference evidence="5" key="1">
    <citation type="journal article" date="2011" name="Genome Biol.">
        <title>Comparative genomics of the social amoebae Dictyostelium discoideum and Dictyostelium purpureum.</title>
        <authorList>
            <consortium name="US DOE Joint Genome Institute (JGI-PGF)"/>
            <person name="Sucgang R."/>
            <person name="Kuo A."/>
            <person name="Tian X."/>
            <person name="Salerno W."/>
            <person name="Parikh A."/>
            <person name="Feasley C.L."/>
            <person name="Dalin E."/>
            <person name="Tu H."/>
            <person name="Huang E."/>
            <person name="Barry K."/>
            <person name="Lindquist E."/>
            <person name="Shapiro H."/>
            <person name="Bruce D."/>
            <person name="Schmutz J."/>
            <person name="Salamov A."/>
            <person name="Fey P."/>
            <person name="Gaudet P."/>
            <person name="Anjard C."/>
            <person name="Babu M.M."/>
            <person name="Basu S."/>
            <person name="Bushmanova Y."/>
            <person name="van der Wel H."/>
            <person name="Katoh-Kurasawa M."/>
            <person name="Dinh C."/>
            <person name="Coutinho P.M."/>
            <person name="Saito T."/>
            <person name="Elias M."/>
            <person name="Schaap P."/>
            <person name="Kay R.R."/>
            <person name="Henrissat B."/>
            <person name="Eichinger L."/>
            <person name="Rivero F."/>
            <person name="Putnam N.H."/>
            <person name="West C.M."/>
            <person name="Loomis W.F."/>
            <person name="Chisholm R.L."/>
            <person name="Shaulsky G."/>
            <person name="Strassmann J.E."/>
            <person name="Queller D.C."/>
            <person name="Kuspa A."/>
            <person name="Grigoriev I.V."/>
        </authorList>
    </citation>
    <scope>NUCLEOTIDE SEQUENCE [LARGE SCALE GENOMIC DNA]</scope>
    <source>
        <strain evidence="5">QSDP1</strain>
    </source>
</reference>
<feature type="domain" description="GPR180/TMEM145 transmembrane" evidence="3">
    <location>
        <begin position="176"/>
        <end position="399"/>
    </location>
</feature>
<dbReference type="InParanoid" id="F0ZYZ7"/>
<dbReference type="PANTHER" id="PTHR23252:SF41">
    <property type="entry name" value="INTIMAL THICKNESS RELATED RECEPTOR IRP DOMAIN-CONTAINING PROTEIN"/>
    <property type="match status" value="1"/>
</dbReference>
<feature type="transmembrane region" description="Helical" evidence="1">
    <location>
        <begin position="278"/>
        <end position="298"/>
    </location>
</feature>